<sequence length="165" mass="18488">MNLRNSGSISILALLLLLVGCDKSVLFSESVSFDDTWPLDQPAVFDLPQLESDRTYNLFLDVRNTNDYPFSNLFLIVSMDFPNGKVITDTLEYRMANPDGSWLGKGIGTVKDNKLWYKEQIQFTETGTYRLSVAHAVRNNNRVQGVSQLAGISDVGYSIEEAIPE</sequence>
<dbReference type="Proteomes" id="UP000239800">
    <property type="component" value="Unassembled WGS sequence"/>
</dbReference>
<dbReference type="InterPro" id="IPR020018">
    <property type="entry name" value="Motility-assoc_lipoprot_GldH"/>
</dbReference>
<keyword evidence="2" id="KW-1185">Reference proteome</keyword>
<reference evidence="1 2" key="1">
    <citation type="submission" date="2016-11" db="EMBL/GenBank/DDBJ databases">
        <title>Trade-off between light-utilization and light-protection in marine flavobacteria.</title>
        <authorList>
            <person name="Kumagai Y."/>
        </authorList>
    </citation>
    <scope>NUCLEOTIDE SEQUENCE [LARGE SCALE GENOMIC DNA]</scope>
    <source>
        <strain evidence="1 2">NBRC 107741</strain>
    </source>
</reference>
<organism evidence="1 2">
    <name type="scientific">Aureitalea marina</name>
    <dbReference type="NCBI Taxonomy" id="930804"/>
    <lineage>
        <taxon>Bacteria</taxon>
        <taxon>Pseudomonadati</taxon>
        <taxon>Bacteroidota</taxon>
        <taxon>Flavobacteriia</taxon>
        <taxon>Flavobacteriales</taxon>
        <taxon>Flavobacteriaceae</taxon>
        <taxon>Aureitalea</taxon>
    </lineage>
</organism>
<dbReference type="RefSeq" id="WP_104813471.1">
    <property type="nucleotide sequence ID" value="NZ_MQUB01000001.1"/>
</dbReference>
<evidence type="ECO:0000313" key="2">
    <source>
        <dbReference type="Proteomes" id="UP000239800"/>
    </source>
</evidence>
<dbReference type="PROSITE" id="PS51257">
    <property type="entry name" value="PROKAR_LIPOPROTEIN"/>
    <property type="match status" value="1"/>
</dbReference>
<proteinExistence type="predicted"/>
<dbReference type="NCBIfam" id="TIGR03511">
    <property type="entry name" value="GldH_lipo"/>
    <property type="match status" value="1"/>
</dbReference>
<keyword evidence="1" id="KW-0449">Lipoprotein</keyword>
<comment type="caution">
    <text evidence="1">The sequence shown here is derived from an EMBL/GenBank/DDBJ whole genome shotgun (WGS) entry which is preliminary data.</text>
</comment>
<dbReference type="AlphaFoldDB" id="A0A2S7KSE3"/>
<dbReference type="EMBL" id="MQUB01000001">
    <property type="protein sequence ID" value="PQB05527.1"/>
    <property type="molecule type" value="Genomic_DNA"/>
</dbReference>
<gene>
    <name evidence="1" type="ORF">BST85_11945</name>
</gene>
<accession>A0A2S7KSE3</accession>
<dbReference type="OrthoDB" id="982482at2"/>
<dbReference type="Pfam" id="PF14109">
    <property type="entry name" value="GldH_lipo"/>
    <property type="match status" value="1"/>
</dbReference>
<evidence type="ECO:0000313" key="1">
    <source>
        <dbReference type="EMBL" id="PQB05527.1"/>
    </source>
</evidence>
<name>A0A2S7KSE3_9FLAO</name>
<protein>
    <submittedName>
        <fullName evidence="1">Gliding motility lipoprotein GldH</fullName>
    </submittedName>
</protein>